<evidence type="ECO:0000313" key="2">
    <source>
        <dbReference type="EMBL" id="MDQ0420042.1"/>
    </source>
</evidence>
<keyword evidence="3" id="KW-1185">Reference proteome</keyword>
<name>A0ABU0G422_9HYPH</name>
<dbReference type="InterPro" id="IPR008523">
    <property type="entry name" value="DUF805"/>
</dbReference>
<accession>A0ABU0G422</accession>
<keyword evidence="1" id="KW-0472">Membrane</keyword>
<keyword evidence="1" id="KW-1133">Transmembrane helix</keyword>
<reference evidence="2 3" key="1">
    <citation type="submission" date="2023-07" db="EMBL/GenBank/DDBJ databases">
        <title>Genomic Encyclopedia of Type Strains, Phase IV (KMG-IV): sequencing the most valuable type-strain genomes for metagenomic binning, comparative biology and taxonomic classification.</title>
        <authorList>
            <person name="Goeker M."/>
        </authorList>
    </citation>
    <scope>NUCLEOTIDE SEQUENCE [LARGE SCALE GENOMIC DNA]</scope>
    <source>
        <strain evidence="2 3">DSM 1111</strain>
    </source>
</reference>
<evidence type="ECO:0000256" key="1">
    <source>
        <dbReference type="SAM" id="Phobius"/>
    </source>
</evidence>
<dbReference type="EMBL" id="JAUSUW010000003">
    <property type="protein sequence ID" value="MDQ0420042.1"/>
    <property type="molecule type" value="Genomic_DNA"/>
</dbReference>
<protein>
    <submittedName>
        <fullName evidence="2">Uncharacterized membrane protein YhaH (DUF805 family)</fullName>
    </submittedName>
</protein>
<organism evidence="2 3">
    <name type="scientific">Peteryoungia aggregata LMG 23059</name>
    <dbReference type="NCBI Taxonomy" id="1368425"/>
    <lineage>
        <taxon>Bacteria</taxon>
        <taxon>Pseudomonadati</taxon>
        <taxon>Pseudomonadota</taxon>
        <taxon>Alphaproteobacteria</taxon>
        <taxon>Hyphomicrobiales</taxon>
        <taxon>Rhizobiaceae</taxon>
        <taxon>Peteryoungia</taxon>
    </lineage>
</organism>
<dbReference type="RefSeq" id="WP_166602527.1">
    <property type="nucleotide sequence ID" value="NZ_JAUSUW010000003.1"/>
</dbReference>
<dbReference type="Pfam" id="PF05656">
    <property type="entry name" value="DUF805"/>
    <property type="match status" value="1"/>
</dbReference>
<gene>
    <name evidence="2" type="ORF">J2045_001061</name>
</gene>
<feature type="transmembrane region" description="Helical" evidence="1">
    <location>
        <begin position="83"/>
        <end position="109"/>
    </location>
</feature>
<comment type="caution">
    <text evidence="2">The sequence shown here is derived from an EMBL/GenBank/DDBJ whole genome shotgun (WGS) entry which is preliminary data.</text>
</comment>
<feature type="transmembrane region" description="Helical" evidence="1">
    <location>
        <begin position="25"/>
        <end position="45"/>
    </location>
</feature>
<sequence>MSGPGQETSVGWALFQWDGRIGRRVFILGSAFWMMVNAGLVALATARGSDETLTMELLSLFFASIALSMVSLIMLGIKRLHDIGLPGIGAALLVIPAFSLIVFFLLCVWPSSATSNRYGPASNERAG</sequence>
<keyword evidence="1" id="KW-0812">Transmembrane</keyword>
<evidence type="ECO:0000313" key="3">
    <source>
        <dbReference type="Proteomes" id="UP001238496"/>
    </source>
</evidence>
<dbReference type="PANTHER" id="PTHR34980">
    <property type="entry name" value="INNER MEMBRANE PROTEIN-RELATED-RELATED"/>
    <property type="match status" value="1"/>
</dbReference>
<proteinExistence type="predicted"/>
<feature type="transmembrane region" description="Helical" evidence="1">
    <location>
        <begin position="57"/>
        <end position="77"/>
    </location>
</feature>
<dbReference type="PANTHER" id="PTHR34980:SF3">
    <property type="entry name" value="BLR8105 PROTEIN"/>
    <property type="match status" value="1"/>
</dbReference>
<dbReference type="Proteomes" id="UP001238496">
    <property type="component" value="Unassembled WGS sequence"/>
</dbReference>